<evidence type="ECO:0000313" key="10">
    <source>
        <dbReference type="Proteomes" id="UP000594260"/>
    </source>
</evidence>
<organism evidence="9 10">
    <name type="scientific">Varroa destructor</name>
    <name type="common">Honeybee mite</name>
    <dbReference type="NCBI Taxonomy" id="109461"/>
    <lineage>
        <taxon>Eukaryota</taxon>
        <taxon>Metazoa</taxon>
        <taxon>Ecdysozoa</taxon>
        <taxon>Arthropoda</taxon>
        <taxon>Chelicerata</taxon>
        <taxon>Arachnida</taxon>
        <taxon>Acari</taxon>
        <taxon>Parasitiformes</taxon>
        <taxon>Mesostigmata</taxon>
        <taxon>Gamasina</taxon>
        <taxon>Dermanyssoidea</taxon>
        <taxon>Varroidae</taxon>
        <taxon>Varroa</taxon>
    </lineage>
</organism>
<feature type="compositionally biased region" description="Basic residues" evidence="7">
    <location>
        <begin position="299"/>
        <end position="308"/>
    </location>
</feature>
<dbReference type="PANTHER" id="PTHR46242">
    <property type="entry name" value="ZINC FINGER CCHC DOMAIN-CONTAINING PROTEIN 9 ZCCHC9"/>
    <property type="match status" value="1"/>
</dbReference>
<reference evidence="9" key="1">
    <citation type="submission" date="2021-01" db="UniProtKB">
        <authorList>
            <consortium name="EnsemblMetazoa"/>
        </authorList>
    </citation>
    <scope>IDENTIFICATION</scope>
</reference>
<dbReference type="AlphaFoldDB" id="A0A7M7KXI2"/>
<dbReference type="GO" id="GO:0005730">
    <property type="term" value="C:nucleolus"/>
    <property type="evidence" value="ECO:0007669"/>
    <property type="project" value="TreeGrafter"/>
</dbReference>
<dbReference type="PROSITE" id="PS50158">
    <property type="entry name" value="ZF_CCHC"/>
    <property type="match status" value="3"/>
</dbReference>
<dbReference type="OrthoDB" id="3863715at2759"/>
<proteinExistence type="predicted"/>
<keyword evidence="6" id="KW-0175">Coiled coil</keyword>
<name>A0A7M7KXI2_VARDE</name>
<dbReference type="EnsemblMetazoa" id="XM_022816493">
    <property type="protein sequence ID" value="XP_022672228"/>
    <property type="gene ID" value="LOC111254975"/>
</dbReference>
<evidence type="ECO:0000313" key="9">
    <source>
        <dbReference type="EnsemblMetazoa" id="XP_022672228"/>
    </source>
</evidence>
<dbReference type="GO" id="GO:0008270">
    <property type="term" value="F:zinc ion binding"/>
    <property type="evidence" value="ECO:0007669"/>
    <property type="project" value="UniProtKB-KW"/>
</dbReference>
<dbReference type="RefSeq" id="XP_022672228.1">
    <property type="nucleotide sequence ID" value="XM_022816493.1"/>
</dbReference>
<keyword evidence="3 5" id="KW-0863">Zinc-finger</keyword>
<dbReference type="KEGG" id="vde:111254975"/>
<evidence type="ECO:0000256" key="4">
    <source>
        <dbReference type="ARBA" id="ARBA00022833"/>
    </source>
</evidence>
<dbReference type="SUPFAM" id="SSF57756">
    <property type="entry name" value="Retrovirus zinc finger-like domains"/>
    <property type="match status" value="2"/>
</dbReference>
<evidence type="ECO:0000256" key="5">
    <source>
        <dbReference type="PROSITE-ProRule" id="PRU00047"/>
    </source>
</evidence>
<evidence type="ECO:0000256" key="1">
    <source>
        <dbReference type="ARBA" id="ARBA00022723"/>
    </source>
</evidence>
<dbReference type="GeneID" id="111254975"/>
<dbReference type="Pfam" id="PF00098">
    <property type="entry name" value="zf-CCHC"/>
    <property type="match status" value="1"/>
</dbReference>
<keyword evidence="10" id="KW-1185">Reference proteome</keyword>
<feature type="compositionally biased region" description="Polar residues" evidence="7">
    <location>
        <begin position="284"/>
        <end position="298"/>
    </location>
</feature>
<feature type="domain" description="CCHC-type" evidence="8">
    <location>
        <begin position="152"/>
        <end position="167"/>
    </location>
</feature>
<dbReference type="OMA" id="STACNKR"/>
<evidence type="ECO:0000256" key="2">
    <source>
        <dbReference type="ARBA" id="ARBA00022737"/>
    </source>
</evidence>
<dbReference type="Proteomes" id="UP000594260">
    <property type="component" value="Unplaced"/>
</dbReference>
<evidence type="ECO:0000256" key="7">
    <source>
        <dbReference type="SAM" id="MobiDB-lite"/>
    </source>
</evidence>
<dbReference type="InterPro" id="IPR042246">
    <property type="entry name" value="ZCCHC9"/>
</dbReference>
<feature type="domain" description="CCHC-type" evidence="8">
    <location>
        <begin position="200"/>
        <end position="215"/>
    </location>
</feature>
<dbReference type="Gene3D" id="4.10.60.10">
    <property type="entry name" value="Zinc finger, CCHC-type"/>
    <property type="match status" value="2"/>
</dbReference>
<dbReference type="PANTHER" id="PTHR46242:SF1">
    <property type="entry name" value="ZINC FINGER CCHC DOMAIN-CONTAINING PROTEIN 9"/>
    <property type="match status" value="1"/>
</dbReference>
<dbReference type="SMART" id="SM00343">
    <property type="entry name" value="ZnF_C2HC"/>
    <property type="match status" value="4"/>
</dbReference>
<sequence length="308" mass="35664">MSVVHVKRVILNNRKMTRWARIKSTHGTKRQPEEATSWQDFQKQRKQLNETQDPDTKLVTVEKGIHREPDKKRKITNEEHKRLKKKKQLKKMREQREKKGMVLLPEKIERKIYRMKKAMRAKDKTAQEIREEIRRFRRKEELAYRKLCLKACLHCRQPGHKVADCPQAPRVGICYKCGASDHTSANCLQVAGDSYMFAACFVCGEQGHISRECPKNEKGAFPKGGGCRFCGSNKHKKQDCPDRKAAKRINNEEQDEVVADVLTNDKDSADKEIHRDTSLFMRSVRTSGLSGKPTGTSSTRRKPKFVKF</sequence>
<protein>
    <recommendedName>
        <fullName evidence="8">CCHC-type domain-containing protein</fullName>
    </recommendedName>
</protein>
<keyword evidence="4" id="KW-0862">Zinc</keyword>
<dbReference type="FunFam" id="4.10.60.10:FF:000091">
    <property type="entry name" value="Zinc finger CCHC-type-containing 9"/>
    <property type="match status" value="1"/>
</dbReference>
<evidence type="ECO:0000259" key="8">
    <source>
        <dbReference type="PROSITE" id="PS50158"/>
    </source>
</evidence>
<accession>A0A7M7KXI2</accession>
<dbReference type="InterPro" id="IPR036875">
    <property type="entry name" value="Znf_CCHC_sf"/>
</dbReference>
<evidence type="ECO:0000256" key="3">
    <source>
        <dbReference type="ARBA" id="ARBA00022771"/>
    </source>
</evidence>
<dbReference type="InterPro" id="IPR001878">
    <property type="entry name" value="Znf_CCHC"/>
</dbReference>
<dbReference type="InParanoid" id="A0A7M7KXI2"/>
<dbReference type="GO" id="GO:0003676">
    <property type="term" value="F:nucleic acid binding"/>
    <property type="evidence" value="ECO:0007669"/>
    <property type="project" value="InterPro"/>
</dbReference>
<feature type="coiled-coil region" evidence="6">
    <location>
        <begin position="75"/>
        <end position="139"/>
    </location>
</feature>
<evidence type="ECO:0000256" key="6">
    <source>
        <dbReference type="SAM" id="Coils"/>
    </source>
</evidence>
<feature type="compositionally biased region" description="Basic residues" evidence="7">
    <location>
        <begin position="20"/>
        <end position="29"/>
    </location>
</feature>
<feature type="domain" description="CCHC-type" evidence="8">
    <location>
        <begin position="174"/>
        <end position="187"/>
    </location>
</feature>
<feature type="region of interest" description="Disordered" evidence="7">
    <location>
        <begin position="20"/>
        <end position="39"/>
    </location>
</feature>
<keyword evidence="2" id="KW-0677">Repeat</keyword>
<feature type="region of interest" description="Disordered" evidence="7">
    <location>
        <begin position="284"/>
        <end position="308"/>
    </location>
</feature>
<keyword evidence="1" id="KW-0479">Metal-binding</keyword>